<dbReference type="EMBL" id="JAIWYP010000015">
    <property type="protein sequence ID" value="KAH3702875.1"/>
    <property type="molecule type" value="Genomic_DNA"/>
</dbReference>
<evidence type="ECO:0000313" key="3">
    <source>
        <dbReference type="Proteomes" id="UP000828390"/>
    </source>
</evidence>
<reference evidence="2" key="1">
    <citation type="journal article" date="2019" name="bioRxiv">
        <title>The Genome of the Zebra Mussel, Dreissena polymorpha: A Resource for Invasive Species Research.</title>
        <authorList>
            <person name="McCartney M.A."/>
            <person name="Auch B."/>
            <person name="Kono T."/>
            <person name="Mallez S."/>
            <person name="Zhang Y."/>
            <person name="Obille A."/>
            <person name="Becker A."/>
            <person name="Abrahante J.E."/>
            <person name="Garbe J."/>
            <person name="Badalamenti J.P."/>
            <person name="Herman A."/>
            <person name="Mangelson H."/>
            <person name="Liachko I."/>
            <person name="Sullivan S."/>
            <person name="Sone E.D."/>
            <person name="Koren S."/>
            <person name="Silverstein K.A.T."/>
            <person name="Beckman K.B."/>
            <person name="Gohl D.M."/>
        </authorList>
    </citation>
    <scope>NUCLEOTIDE SEQUENCE</scope>
    <source>
        <strain evidence="2">Duluth1</strain>
        <tissue evidence="2">Whole animal</tissue>
    </source>
</reference>
<protein>
    <submittedName>
        <fullName evidence="2">Uncharacterized protein</fullName>
    </submittedName>
</protein>
<evidence type="ECO:0000256" key="1">
    <source>
        <dbReference type="SAM" id="Phobius"/>
    </source>
</evidence>
<dbReference type="AlphaFoldDB" id="A0A9D3YQ53"/>
<keyword evidence="1" id="KW-1133">Transmembrane helix</keyword>
<sequence>MLTPMIMKLHRYIDHEWQMNPIDFQMNLLFNCSLACFLCVGCFTLLLAIPVGACTYKGKLYGHDSSFKDGY</sequence>
<comment type="caution">
    <text evidence="2">The sequence shown here is derived from an EMBL/GenBank/DDBJ whole genome shotgun (WGS) entry which is preliminary data.</text>
</comment>
<proteinExistence type="predicted"/>
<keyword evidence="1" id="KW-0472">Membrane</keyword>
<keyword evidence="1" id="KW-0812">Transmembrane</keyword>
<keyword evidence="3" id="KW-1185">Reference proteome</keyword>
<reference evidence="2" key="2">
    <citation type="submission" date="2020-11" db="EMBL/GenBank/DDBJ databases">
        <authorList>
            <person name="McCartney M.A."/>
            <person name="Auch B."/>
            <person name="Kono T."/>
            <person name="Mallez S."/>
            <person name="Becker A."/>
            <person name="Gohl D.M."/>
            <person name="Silverstein K.A.T."/>
            <person name="Koren S."/>
            <person name="Bechman K.B."/>
            <person name="Herman A."/>
            <person name="Abrahante J.E."/>
            <person name="Garbe J."/>
        </authorList>
    </citation>
    <scope>NUCLEOTIDE SEQUENCE</scope>
    <source>
        <strain evidence="2">Duluth1</strain>
        <tissue evidence="2">Whole animal</tissue>
    </source>
</reference>
<organism evidence="2 3">
    <name type="scientific">Dreissena polymorpha</name>
    <name type="common">Zebra mussel</name>
    <name type="synonym">Mytilus polymorpha</name>
    <dbReference type="NCBI Taxonomy" id="45954"/>
    <lineage>
        <taxon>Eukaryota</taxon>
        <taxon>Metazoa</taxon>
        <taxon>Spiralia</taxon>
        <taxon>Lophotrochozoa</taxon>
        <taxon>Mollusca</taxon>
        <taxon>Bivalvia</taxon>
        <taxon>Autobranchia</taxon>
        <taxon>Heteroconchia</taxon>
        <taxon>Euheterodonta</taxon>
        <taxon>Imparidentia</taxon>
        <taxon>Neoheterodontei</taxon>
        <taxon>Myida</taxon>
        <taxon>Dreissenoidea</taxon>
        <taxon>Dreissenidae</taxon>
        <taxon>Dreissena</taxon>
    </lineage>
</organism>
<accession>A0A9D3YQ53</accession>
<gene>
    <name evidence="2" type="ORF">DPMN_077902</name>
</gene>
<name>A0A9D3YQ53_DREPO</name>
<evidence type="ECO:0000313" key="2">
    <source>
        <dbReference type="EMBL" id="KAH3702875.1"/>
    </source>
</evidence>
<dbReference type="Proteomes" id="UP000828390">
    <property type="component" value="Unassembled WGS sequence"/>
</dbReference>
<feature type="transmembrane region" description="Helical" evidence="1">
    <location>
        <begin position="28"/>
        <end position="49"/>
    </location>
</feature>